<name>A0A146KAI2_9EUKA</name>
<dbReference type="Gene3D" id="3.40.30.10">
    <property type="entry name" value="Glutaredoxin"/>
    <property type="match status" value="1"/>
</dbReference>
<dbReference type="GO" id="GO:0006457">
    <property type="term" value="P:protein folding"/>
    <property type="evidence" value="ECO:0007669"/>
    <property type="project" value="TreeGrafter"/>
</dbReference>
<dbReference type="InterPro" id="IPR013766">
    <property type="entry name" value="Thioredoxin_domain"/>
</dbReference>
<feature type="non-terminal residue" evidence="3">
    <location>
        <position position="1"/>
    </location>
</feature>
<organism evidence="3">
    <name type="scientific">Trepomonas sp. PC1</name>
    <dbReference type="NCBI Taxonomy" id="1076344"/>
    <lineage>
        <taxon>Eukaryota</taxon>
        <taxon>Metamonada</taxon>
        <taxon>Diplomonadida</taxon>
        <taxon>Hexamitidae</taxon>
        <taxon>Hexamitinae</taxon>
        <taxon>Trepomonas</taxon>
    </lineage>
</organism>
<comment type="similarity">
    <text evidence="1">Belongs to the protein disulfide isomerase family.</text>
</comment>
<evidence type="ECO:0000259" key="2">
    <source>
        <dbReference type="PROSITE" id="PS51352"/>
    </source>
</evidence>
<dbReference type="CDD" id="cd02961">
    <property type="entry name" value="PDI_a_family"/>
    <property type="match status" value="1"/>
</dbReference>
<dbReference type="AlphaFoldDB" id="A0A146KAI2"/>
<gene>
    <name evidence="3" type="ORF">TPC1_13722</name>
</gene>
<dbReference type="PROSITE" id="PS51352">
    <property type="entry name" value="THIOREDOXIN_2"/>
    <property type="match status" value="1"/>
</dbReference>
<dbReference type="PANTHER" id="PTHR18929">
    <property type="entry name" value="PROTEIN DISULFIDE ISOMERASE"/>
    <property type="match status" value="1"/>
</dbReference>
<evidence type="ECO:0000313" key="3">
    <source>
        <dbReference type="EMBL" id="JAP93833.1"/>
    </source>
</evidence>
<reference evidence="3" key="1">
    <citation type="submission" date="2015-07" db="EMBL/GenBank/DDBJ databases">
        <title>Adaptation to a free-living lifestyle via gene acquisitions in the diplomonad Trepomonas sp. PC1.</title>
        <authorList>
            <person name="Xu F."/>
            <person name="Jerlstrom-Hultqvist J."/>
            <person name="Kolisko M."/>
            <person name="Simpson A.G.B."/>
            <person name="Roger A.J."/>
            <person name="Svard S.G."/>
            <person name="Andersson J.O."/>
        </authorList>
    </citation>
    <scope>NUCLEOTIDE SEQUENCE</scope>
    <source>
        <strain evidence="3">PC1</strain>
    </source>
</reference>
<evidence type="ECO:0000256" key="1">
    <source>
        <dbReference type="ARBA" id="ARBA00006347"/>
    </source>
</evidence>
<dbReference type="Pfam" id="PF00085">
    <property type="entry name" value="Thioredoxin"/>
    <property type="match status" value="1"/>
</dbReference>
<keyword evidence="3" id="KW-0413">Isomerase</keyword>
<proteinExistence type="inferred from homology"/>
<sequence length="322" mass="37923">LQLAIVLNGVIELSSQNYSQFLAQNRWTFLKFYTKDCHYCKILAPKWEALSELIDIPVAQVSCQTSREICGRYGINGWPIVVLMASDGRYFKQYTEFPETYEMASWSEQYAHDHFGFVNSADEAKIQAMERNLQHYFLMTGPQEKIQQYQEICTRLNVTQYVYFTVSDDFSFTAIYNNKFINDQILTTDDTQLETFILQNRLPILSELTDRSLWYLNEGYNRQHVSLCVKDINSFIPTLQRLSNEIKQKFSFSSCEHQSLQKLVEKNRVAQTDSVMFYRVKGKWTKYALYKLENTDLNQILNQFDQKKLIQTSTIFIRDNVI</sequence>
<dbReference type="InterPro" id="IPR036249">
    <property type="entry name" value="Thioredoxin-like_sf"/>
</dbReference>
<dbReference type="GO" id="GO:0005783">
    <property type="term" value="C:endoplasmic reticulum"/>
    <property type="evidence" value="ECO:0007669"/>
    <property type="project" value="TreeGrafter"/>
</dbReference>
<dbReference type="EMBL" id="GDID01002773">
    <property type="protein sequence ID" value="JAP93833.1"/>
    <property type="molecule type" value="Transcribed_RNA"/>
</dbReference>
<dbReference type="GO" id="GO:0003756">
    <property type="term" value="F:protein disulfide isomerase activity"/>
    <property type="evidence" value="ECO:0007669"/>
    <property type="project" value="TreeGrafter"/>
</dbReference>
<dbReference type="SUPFAM" id="SSF52833">
    <property type="entry name" value="Thioredoxin-like"/>
    <property type="match status" value="1"/>
</dbReference>
<accession>A0A146KAI2</accession>
<dbReference type="GO" id="GO:0034976">
    <property type="term" value="P:response to endoplasmic reticulum stress"/>
    <property type="evidence" value="ECO:0007669"/>
    <property type="project" value="TreeGrafter"/>
</dbReference>
<feature type="domain" description="Thioredoxin" evidence="2">
    <location>
        <begin position="1"/>
        <end position="134"/>
    </location>
</feature>
<protein>
    <submittedName>
        <fullName evidence="3">Protein disulfide isomerase</fullName>
    </submittedName>
</protein>